<feature type="transmembrane region" description="Helical" evidence="7">
    <location>
        <begin position="202"/>
        <end position="220"/>
    </location>
</feature>
<evidence type="ECO:0000256" key="7">
    <source>
        <dbReference type="HAMAP-Rule" id="MF_01147"/>
    </source>
</evidence>
<dbReference type="PANTHER" id="PTHR30589">
    <property type="entry name" value="PROLIPOPROTEIN DIACYLGLYCERYL TRANSFERASE"/>
    <property type="match status" value="1"/>
</dbReference>
<keyword evidence="3 7" id="KW-0808">Transferase</keyword>
<comment type="catalytic activity">
    <reaction evidence="7">
        <text>L-cysteinyl-[prolipoprotein] + a 1,2-diacyl-sn-glycero-3-phospho-(1'-sn-glycerol) = an S-1,2-diacyl-sn-glyceryl-L-cysteinyl-[prolipoprotein] + sn-glycerol 1-phosphate + H(+)</text>
        <dbReference type="Rhea" id="RHEA:56712"/>
        <dbReference type="Rhea" id="RHEA-COMP:14679"/>
        <dbReference type="Rhea" id="RHEA-COMP:14680"/>
        <dbReference type="ChEBI" id="CHEBI:15378"/>
        <dbReference type="ChEBI" id="CHEBI:29950"/>
        <dbReference type="ChEBI" id="CHEBI:57685"/>
        <dbReference type="ChEBI" id="CHEBI:64716"/>
        <dbReference type="ChEBI" id="CHEBI:140658"/>
        <dbReference type="EC" id="2.5.1.145"/>
    </reaction>
</comment>
<keyword evidence="9" id="KW-1185">Reference proteome</keyword>
<dbReference type="GO" id="GO:0042158">
    <property type="term" value="P:lipoprotein biosynthetic process"/>
    <property type="evidence" value="ECO:0007669"/>
    <property type="project" value="UniProtKB-UniRule"/>
</dbReference>
<dbReference type="InterPro" id="IPR001640">
    <property type="entry name" value="Lgt"/>
</dbReference>
<comment type="caution">
    <text evidence="8">The sequence shown here is derived from an EMBL/GenBank/DDBJ whole genome shotgun (WGS) entry which is preliminary data.</text>
</comment>
<keyword evidence="5 7" id="KW-1133">Transmembrane helix</keyword>
<evidence type="ECO:0000313" key="8">
    <source>
        <dbReference type="EMBL" id="OQK16371.1"/>
    </source>
</evidence>
<dbReference type="PANTHER" id="PTHR30589:SF0">
    <property type="entry name" value="PHOSPHATIDYLGLYCEROL--PROLIPOPROTEIN DIACYLGLYCERYL TRANSFERASE"/>
    <property type="match status" value="1"/>
</dbReference>
<dbReference type="RefSeq" id="WP_080520997.1">
    <property type="nucleotide sequence ID" value="NZ_LPUF01000001.1"/>
</dbReference>
<dbReference type="NCBIfam" id="TIGR00544">
    <property type="entry name" value="lgt"/>
    <property type="match status" value="1"/>
</dbReference>
<evidence type="ECO:0000313" key="9">
    <source>
        <dbReference type="Proteomes" id="UP000191980"/>
    </source>
</evidence>
<feature type="transmembrane region" description="Helical" evidence="7">
    <location>
        <begin position="55"/>
        <end position="75"/>
    </location>
</feature>
<comment type="pathway">
    <text evidence="7">Protein modification; lipoprotein biosynthesis (diacylglyceryl transfer).</text>
</comment>
<dbReference type="Proteomes" id="UP000191980">
    <property type="component" value="Unassembled WGS sequence"/>
</dbReference>
<evidence type="ECO:0000256" key="6">
    <source>
        <dbReference type="ARBA" id="ARBA00023136"/>
    </source>
</evidence>
<proteinExistence type="inferred from homology"/>
<dbReference type="HAMAP" id="MF_01147">
    <property type="entry name" value="Lgt"/>
    <property type="match status" value="1"/>
</dbReference>
<feature type="transmembrane region" description="Helical" evidence="7">
    <location>
        <begin position="87"/>
        <end position="110"/>
    </location>
</feature>
<dbReference type="GO" id="GO:0005886">
    <property type="term" value="C:plasma membrane"/>
    <property type="evidence" value="ECO:0007669"/>
    <property type="project" value="UniProtKB-SubCell"/>
</dbReference>
<comment type="subcellular location">
    <subcellularLocation>
        <location evidence="7">Cell membrane</location>
        <topology evidence="7">Multi-pass membrane protein</topology>
    </subcellularLocation>
</comment>
<evidence type="ECO:0000256" key="5">
    <source>
        <dbReference type="ARBA" id="ARBA00022989"/>
    </source>
</evidence>
<dbReference type="STRING" id="1420851.AU255_00195"/>
<sequence>MDYFIWDFDPVLASFKHIRIHWYGAMFALALLSNYVFMHWVYARELGSTEDVDRLLWYCVGGAVIGARLGHILFYNPGYYFTQPLKIFAIWEGGLASHGGVFGVLIALYIYQRKAPFDYWWILDRAAIAGSLSGSLVRIGNFFNSEIVGIATDIPWAVIFQRIDTVPRHPVQLYEAISYAGIFVFLLYLYKKNRTFDLHGQLCAWFMILIFSSRFILEFYKVSLVNYDSDFWLSAGQILSIPYIIIGMFILYRSKKAI</sequence>
<dbReference type="EMBL" id="LPUF01000001">
    <property type="protein sequence ID" value="OQK16371.1"/>
    <property type="molecule type" value="Genomic_DNA"/>
</dbReference>
<dbReference type="EC" id="2.5.1.145" evidence="7"/>
<dbReference type="Pfam" id="PF01790">
    <property type="entry name" value="LGT"/>
    <property type="match status" value="1"/>
</dbReference>
<name>A0A1V8M488_9GAMM</name>
<dbReference type="OrthoDB" id="871140at2"/>
<feature type="binding site" evidence="7">
    <location>
        <position position="138"/>
    </location>
    <ligand>
        <name>a 1,2-diacyl-sn-glycero-3-phospho-(1'-sn-glycerol)</name>
        <dbReference type="ChEBI" id="CHEBI:64716"/>
    </ligand>
</feature>
<keyword evidence="6 7" id="KW-0472">Membrane</keyword>
<evidence type="ECO:0000256" key="1">
    <source>
        <dbReference type="ARBA" id="ARBA00007150"/>
    </source>
</evidence>
<protein>
    <recommendedName>
        <fullName evidence="7">Phosphatidylglycerol--prolipoprotein diacylglyceryl transferase</fullName>
        <ecNumber evidence="7">2.5.1.145</ecNumber>
    </recommendedName>
</protein>
<keyword evidence="2 7" id="KW-1003">Cell membrane</keyword>
<dbReference type="AlphaFoldDB" id="A0A1V8M488"/>
<feature type="transmembrane region" description="Helical" evidence="7">
    <location>
        <begin position="20"/>
        <end position="43"/>
    </location>
</feature>
<gene>
    <name evidence="7" type="primary">lgt</name>
    <name evidence="8" type="ORF">AU255_00195</name>
</gene>
<feature type="transmembrane region" description="Helical" evidence="7">
    <location>
        <begin position="232"/>
        <end position="252"/>
    </location>
</feature>
<keyword evidence="8" id="KW-0449">Lipoprotein</keyword>
<reference evidence="8 9" key="1">
    <citation type="submission" date="2015-12" db="EMBL/GenBank/DDBJ databases">
        <authorList>
            <person name="Shamseldin A."/>
            <person name="Moawad H."/>
            <person name="Abd El-Rahim W.M."/>
            <person name="Sadowsky M.J."/>
        </authorList>
    </citation>
    <scope>NUCLEOTIDE SEQUENCE [LARGE SCALE GENOMIC DNA]</scope>
    <source>
        <strain evidence="8 9">WF1</strain>
    </source>
</reference>
<keyword evidence="4 7" id="KW-0812">Transmembrane</keyword>
<comment type="similarity">
    <text evidence="1 7">Belongs to the Lgt family.</text>
</comment>
<comment type="function">
    <text evidence="7">Catalyzes the transfer of the diacylglyceryl group from phosphatidylglycerol to the sulfhydryl group of the N-terminal cysteine of a prolipoprotein, the first step in the formation of mature lipoproteins.</text>
</comment>
<organism evidence="8 9">
    <name type="scientific">Methyloprofundus sedimenti</name>
    <dbReference type="NCBI Taxonomy" id="1420851"/>
    <lineage>
        <taxon>Bacteria</taxon>
        <taxon>Pseudomonadati</taxon>
        <taxon>Pseudomonadota</taxon>
        <taxon>Gammaproteobacteria</taxon>
        <taxon>Methylococcales</taxon>
        <taxon>Methylococcaceae</taxon>
        <taxon>Methyloprofundus</taxon>
    </lineage>
</organism>
<dbReference type="GO" id="GO:0008961">
    <property type="term" value="F:phosphatidylglycerol-prolipoprotein diacylglyceryl transferase activity"/>
    <property type="evidence" value="ECO:0007669"/>
    <property type="project" value="UniProtKB-UniRule"/>
</dbReference>
<evidence type="ECO:0000256" key="3">
    <source>
        <dbReference type="ARBA" id="ARBA00022679"/>
    </source>
</evidence>
<evidence type="ECO:0000256" key="4">
    <source>
        <dbReference type="ARBA" id="ARBA00022692"/>
    </source>
</evidence>
<evidence type="ECO:0000256" key="2">
    <source>
        <dbReference type="ARBA" id="ARBA00022475"/>
    </source>
</evidence>
<accession>A0A1V8M488</accession>
<dbReference type="UniPathway" id="UPA00664"/>